<dbReference type="RefSeq" id="WP_330194675.1">
    <property type="nucleotide sequence ID" value="NZ_JAZDRO010000001.1"/>
</dbReference>
<comment type="caution">
    <text evidence="1">The sequence shown here is derived from an EMBL/GenBank/DDBJ whole genome shotgun (WGS) entry which is preliminary data.</text>
</comment>
<gene>
    <name evidence="1" type="ORF">V0U35_00445</name>
</gene>
<evidence type="ECO:0000313" key="2">
    <source>
        <dbReference type="Proteomes" id="UP001310692"/>
    </source>
</evidence>
<reference evidence="1 2" key="1">
    <citation type="submission" date="2024-01" db="EMBL/GenBank/DDBJ databases">
        <title>Hyphobacterium bacterium isolated from marine sediment.</title>
        <authorList>
            <person name="Zhao S."/>
        </authorList>
    </citation>
    <scope>NUCLEOTIDE SEQUENCE [LARGE SCALE GENOMIC DNA]</scope>
    <source>
        <strain evidence="1 2">Y60-23</strain>
    </source>
</reference>
<accession>A0ABU7LVD5</accession>
<dbReference type="Proteomes" id="UP001310692">
    <property type="component" value="Unassembled WGS sequence"/>
</dbReference>
<organism evidence="1 2">
    <name type="scientific">Hyphobacterium marinum</name>
    <dbReference type="NCBI Taxonomy" id="3116574"/>
    <lineage>
        <taxon>Bacteria</taxon>
        <taxon>Pseudomonadati</taxon>
        <taxon>Pseudomonadota</taxon>
        <taxon>Alphaproteobacteria</taxon>
        <taxon>Maricaulales</taxon>
        <taxon>Maricaulaceae</taxon>
        <taxon>Hyphobacterium</taxon>
    </lineage>
</organism>
<protein>
    <submittedName>
        <fullName evidence="1">Uncharacterized protein</fullName>
    </submittedName>
</protein>
<sequence>MADAIGVEPSLIDPNSLTFTAPFTIKRRGIEAKIVCGTTSANVDEVFVRGLAQSHHYLQRVRSGELVSDIARSNGGTEPPIRHRLKVAFISPRIVEAVLEGRQPFDLTLERLLRTPIPHDWADQERLFGLKTPS</sequence>
<evidence type="ECO:0000313" key="1">
    <source>
        <dbReference type="EMBL" id="MEE2565135.1"/>
    </source>
</evidence>
<proteinExistence type="predicted"/>
<keyword evidence="2" id="KW-1185">Reference proteome</keyword>
<dbReference type="EMBL" id="JAZDRO010000001">
    <property type="protein sequence ID" value="MEE2565135.1"/>
    <property type="molecule type" value="Genomic_DNA"/>
</dbReference>
<name>A0ABU7LVD5_9PROT</name>